<evidence type="ECO:0000256" key="7">
    <source>
        <dbReference type="ARBA" id="ARBA00023015"/>
    </source>
</evidence>
<reference evidence="17" key="1">
    <citation type="submission" date="2017-04" db="EMBL/GenBank/DDBJ databases">
        <title>Function of individual gut microbiota members based on whole genome sequencing of pure cultures obtained from chicken caecum.</title>
        <authorList>
            <person name="Medvecky M."/>
            <person name="Cejkova D."/>
            <person name="Polansky O."/>
            <person name="Karasova D."/>
            <person name="Kubasova T."/>
            <person name="Cizek A."/>
            <person name="Rychlik I."/>
        </authorList>
    </citation>
    <scope>NUCLEOTIDE SEQUENCE [LARGE SCALE GENOMIC DNA]</scope>
    <source>
        <strain evidence="17">An180</strain>
    </source>
</reference>
<dbReference type="Pfam" id="PF00717">
    <property type="entry name" value="Peptidase_S24"/>
    <property type="match status" value="1"/>
</dbReference>
<dbReference type="GO" id="GO:0009432">
    <property type="term" value="P:SOS response"/>
    <property type="evidence" value="ECO:0007669"/>
    <property type="project" value="UniProtKB-UniRule"/>
</dbReference>
<keyword evidence="5 12" id="KW-0378">Hydrolase</keyword>
<gene>
    <name evidence="12" type="primary">lexA</name>
    <name evidence="16" type="ORF">B5F17_03325</name>
</gene>
<dbReference type="PRINTS" id="PR00726">
    <property type="entry name" value="LEXASERPTASE"/>
</dbReference>
<evidence type="ECO:0000259" key="14">
    <source>
        <dbReference type="Pfam" id="PF00717"/>
    </source>
</evidence>
<comment type="similarity">
    <text evidence="1 12 13">Belongs to the peptidase S24 family.</text>
</comment>
<dbReference type="PANTHER" id="PTHR33516:SF2">
    <property type="entry name" value="LEXA REPRESSOR-RELATED"/>
    <property type="match status" value="1"/>
</dbReference>
<comment type="function">
    <text evidence="12">Represses a number of genes involved in the response to DNA damage (SOS response), including recA and lexA. In the presence of single-stranded DNA, RecA interacts with LexA causing an autocatalytic cleavage which disrupts the DNA-binding part of LexA, leading to derepression of the SOS regulon and eventually DNA repair.</text>
</comment>
<dbReference type="EMBL" id="NFKK01000003">
    <property type="protein sequence ID" value="OUP53630.1"/>
    <property type="molecule type" value="Genomic_DNA"/>
</dbReference>
<dbReference type="InterPro" id="IPR036390">
    <property type="entry name" value="WH_DNA-bd_sf"/>
</dbReference>
<dbReference type="InterPro" id="IPR036388">
    <property type="entry name" value="WH-like_DNA-bd_sf"/>
</dbReference>
<evidence type="ECO:0000256" key="4">
    <source>
        <dbReference type="ARBA" id="ARBA00022763"/>
    </source>
</evidence>
<comment type="caution">
    <text evidence="16">The sequence shown here is derived from an EMBL/GenBank/DDBJ whole genome shotgun (WGS) entry which is preliminary data.</text>
</comment>
<protein>
    <recommendedName>
        <fullName evidence="12">LexA repressor</fullName>
        <ecNumber evidence="12">3.4.21.88</ecNumber>
    </recommendedName>
</protein>
<feature type="domain" description="Peptidase S24/S26A/S26B/S26C" evidence="14">
    <location>
        <begin position="79"/>
        <end position="190"/>
    </location>
</feature>
<dbReference type="InterPro" id="IPR039418">
    <property type="entry name" value="LexA-like"/>
</dbReference>
<evidence type="ECO:0000256" key="5">
    <source>
        <dbReference type="ARBA" id="ARBA00022801"/>
    </source>
</evidence>
<evidence type="ECO:0000256" key="11">
    <source>
        <dbReference type="ARBA" id="ARBA00023236"/>
    </source>
</evidence>
<evidence type="ECO:0000256" key="9">
    <source>
        <dbReference type="ARBA" id="ARBA00023163"/>
    </source>
</evidence>
<evidence type="ECO:0000256" key="12">
    <source>
        <dbReference type="HAMAP-Rule" id="MF_00015"/>
    </source>
</evidence>
<dbReference type="Pfam" id="PF01726">
    <property type="entry name" value="LexA_DNA_bind"/>
    <property type="match status" value="1"/>
</dbReference>
<accession>A0A1Y4LCN6</accession>
<evidence type="ECO:0000313" key="16">
    <source>
        <dbReference type="EMBL" id="OUP53630.1"/>
    </source>
</evidence>
<dbReference type="InterPro" id="IPR006200">
    <property type="entry name" value="LexA"/>
</dbReference>
<keyword evidence="6 12" id="KW-0068">Autocatalytic cleavage</keyword>
<keyword evidence="3 12" id="KW-0235">DNA replication</keyword>
<dbReference type="InterPro" id="IPR050077">
    <property type="entry name" value="LexA_repressor"/>
</dbReference>
<dbReference type="GO" id="GO:0003677">
    <property type="term" value="F:DNA binding"/>
    <property type="evidence" value="ECO:0007669"/>
    <property type="project" value="UniProtKB-UniRule"/>
</dbReference>
<dbReference type="InterPro" id="IPR006197">
    <property type="entry name" value="Peptidase_S24_LexA"/>
</dbReference>
<dbReference type="Gene3D" id="1.10.10.10">
    <property type="entry name" value="Winged helix-like DNA-binding domain superfamily/Winged helix DNA-binding domain"/>
    <property type="match status" value="1"/>
</dbReference>
<comment type="catalytic activity">
    <reaction evidence="12">
        <text>Hydrolysis of Ala-|-Gly bond in repressor LexA.</text>
        <dbReference type="EC" id="3.4.21.88"/>
    </reaction>
</comment>
<evidence type="ECO:0000256" key="3">
    <source>
        <dbReference type="ARBA" id="ARBA00022705"/>
    </source>
</evidence>
<dbReference type="RefSeq" id="WP_087370787.1">
    <property type="nucleotide sequence ID" value="NZ_NFKK01000003.1"/>
</dbReference>
<feature type="active site" description="For autocatalytic cleavage activity" evidence="12">
    <location>
        <position position="157"/>
    </location>
</feature>
<dbReference type="CDD" id="cd06529">
    <property type="entry name" value="S24_LexA-like"/>
    <property type="match status" value="1"/>
</dbReference>
<keyword evidence="2 12" id="KW-0678">Repressor</keyword>
<feature type="DNA-binding region" description="H-T-H motif" evidence="12">
    <location>
        <begin position="28"/>
        <end position="48"/>
    </location>
</feature>
<feature type="domain" description="LexA repressor DNA-binding" evidence="15">
    <location>
        <begin position="1"/>
        <end position="65"/>
    </location>
</feature>
<keyword evidence="7 12" id="KW-0805">Transcription regulation</keyword>
<dbReference type="Gene3D" id="2.10.109.10">
    <property type="entry name" value="Umud Fragment, subunit A"/>
    <property type="match status" value="1"/>
</dbReference>
<dbReference type="GO" id="GO:0006260">
    <property type="term" value="P:DNA replication"/>
    <property type="evidence" value="ECO:0007669"/>
    <property type="project" value="UniProtKB-UniRule"/>
</dbReference>
<evidence type="ECO:0000256" key="2">
    <source>
        <dbReference type="ARBA" id="ARBA00022491"/>
    </source>
</evidence>
<evidence type="ECO:0000256" key="13">
    <source>
        <dbReference type="RuleBase" id="RU003991"/>
    </source>
</evidence>
<dbReference type="Proteomes" id="UP000195897">
    <property type="component" value="Unassembled WGS sequence"/>
</dbReference>
<feature type="active site" description="For autocatalytic cleavage activity" evidence="12">
    <location>
        <position position="120"/>
    </location>
</feature>
<keyword evidence="9 12" id="KW-0804">Transcription</keyword>
<dbReference type="HAMAP" id="MF_00015">
    <property type="entry name" value="LexA"/>
    <property type="match status" value="1"/>
</dbReference>
<evidence type="ECO:0000313" key="17">
    <source>
        <dbReference type="Proteomes" id="UP000195897"/>
    </source>
</evidence>
<dbReference type="PANTHER" id="PTHR33516">
    <property type="entry name" value="LEXA REPRESSOR"/>
    <property type="match status" value="1"/>
</dbReference>
<dbReference type="InterPro" id="IPR006199">
    <property type="entry name" value="LexA_DNA-bd_dom"/>
</dbReference>
<dbReference type="NCBIfam" id="TIGR00498">
    <property type="entry name" value="lexA"/>
    <property type="match status" value="1"/>
</dbReference>
<proteinExistence type="inferred from homology"/>
<dbReference type="GO" id="GO:0006508">
    <property type="term" value="P:proteolysis"/>
    <property type="evidence" value="ECO:0007669"/>
    <property type="project" value="InterPro"/>
</dbReference>
<evidence type="ECO:0000259" key="15">
    <source>
        <dbReference type="Pfam" id="PF01726"/>
    </source>
</evidence>
<dbReference type="InterPro" id="IPR015927">
    <property type="entry name" value="Peptidase_S24_S26A/B/C"/>
</dbReference>
<dbReference type="InterPro" id="IPR036286">
    <property type="entry name" value="LexA/Signal_pep-like_sf"/>
</dbReference>
<feature type="site" description="Cleavage; by autolysis" evidence="12">
    <location>
        <begin position="86"/>
        <end position="87"/>
    </location>
</feature>
<evidence type="ECO:0000256" key="1">
    <source>
        <dbReference type="ARBA" id="ARBA00007484"/>
    </source>
</evidence>
<dbReference type="GO" id="GO:0004252">
    <property type="term" value="F:serine-type endopeptidase activity"/>
    <property type="evidence" value="ECO:0007669"/>
    <property type="project" value="UniProtKB-UniRule"/>
</dbReference>
<keyword evidence="4 12" id="KW-0227">DNA damage</keyword>
<dbReference type="GO" id="GO:0045892">
    <property type="term" value="P:negative regulation of DNA-templated transcription"/>
    <property type="evidence" value="ECO:0007669"/>
    <property type="project" value="UniProtKB-UniRule"/>
</dbReference>
<evidence type="ECO:0000256" key="6">
    <source>
        <dbReference type="ARBA" id="ARBA00022813"/>
    </source>
</evidence>
<dbReference type="GO" id="GO:0006281">
    <property type="term" value="P:DNA repair"/>
    <property type="evidence" value="ECO:0007669"/>
    <property type="project" value="UniProtKB-UniRule"/>
</dbReference>
<keyword evidence="8 12" id="KW-0238">DNA-binding</keyword>
<keyword evidence="11 12" id="KW-0742">SOS response</keyword>
<evidence type="ECO:0000256" key="8">
    <source>
        <dbReference type="ARBA" id="ARBA00023125"/>
    </source>
</evidence>
<dbReference type="EC" id="3.4.21.88" evidence="12"/>
<comment type="subunit">
    <text evidence="12">Homodimer.</text>
</comment>
<dbReference type="SUPFAM" id="SSF46785">
    <property type="entry name" value="Winged helix' DNA-binding domain"/>
    <property type="match status" value="1"/>
</dbReference>
<dbReference type="AlphaFoldDB" id="A0A1Y4LCN6"/>
<name>A0A1Y4LCN6_9FIRM</name>
<evidence type="ECO:0000256" key="10">
    <source>
        <dbReference type="ARBA" id="ARBA00023204"/>
    </source>
</evidence>
<dbReference type="SUPFAM" id="SSF51306">
    <property type="entry name" value="LexA/Signal peptidase"/>
    <property type="match status" value="1"/>
</dbReference>
<sequence length="199" mass="21625">MKKLSEKQRRILEYIAEATAAQGYPPSVREIGKHVGLSSSSSVHAQLIKLREKGYLEKDDHKTRALVVKGAAASVPQVPILGQVTAGMPILAVEDIEGYLPYEQASGYGEYFALRIKGDSMIGAGILNGDYIIVRQQNTATPGQIVVAMIEDEATCKTLKIEDDGHVWLMPENPDYSPIDGEGAVILGVVTALHRDYFA</sequence>
<keyword evidence="10 12" id="KW-0234">DNA repair</keyword>
<organism evidence="16 17">
    <name type="scientific">Butyricicoccus pullicaecorum</name>
    <dbReference type="NCBI Taxonomy" id="501571"/>
    <lineage>
        <taxon>Bacteria</taxon>
        <taxon>Bacillati</taxon>
        <taxon>Bacillota</taxon>
        <taxon>Clostridia</taxon>
        <taxon>Eubacteriales</taxon>
        <taxon>Butyricicoccaceae</taxon>
        <taxon>Butyricicoccus</taxon>
    </lineage>
</organism>